<sequence>MVKVRLETSREHVAELARLRQPVGAVEELIWNALDADAEHVVVTLERNDLGGVDRVRIEDDGSGMSADHCDEYFRPIGASWKKRAQGSPVKKRALHGKNGRGRVRAFALGSQVRWTSISGRPDGHGRHRLVIESDRHSMDEFDITEPEPTDDPAGTLFEAFGGEGLDVLADDRTRASLTTAFATYLEKYPDVRIDYDGRELDPSSEQLHVRNYALPALQGHDGEPAQLKIIEWRGPVTRALFLCDEEGMSRVQLKPGIQAPGFEFTAHLSWSGFDELDADELSFAEWAPDGTPAEVVADARQALRAHFRSRVDERRREQVVEWRREEVYPYAGEPADERERAERETFDVVATTVVRHLPKSTRTRRTTLALLRSVVAHEPGDVLRITEELFALSRQEQEELARLLDRTPLSALVKASSKATDRLDFIAALEHLVFDGEARQRVKEHGELHRILEKESWVFGEEYSLHASDRSLDEVLRQHCRLLGREELVPEPVLREDGRRGRVDLMLSQSARRGKAERHHLIVELKRPSTVLTMMEFGQINSYAQAVVKADRFRDTAVTWDFWLVGNSMDDGLRQLAHQHDRAPGCALSQPRFRIWVKTWGEIIEDCQERLRFYGEQLEYQSSTEHAMDYLVREHADAVDALVTDGTLPALPAAREGDAVDLPT</sequence>
<evidence type="ECO:0008006" key="3">
    <source>
        <dbReference type="Google" id="ProtNLM"/>
    </source>
</evidence>
<accession>A0ABP6SE00</accession>
<name>A0ABP6SE00_9ACTN</name>
<dbReference type="Gene3D" id="3.30.565.10">
    <property type="entry name" value="Histidine kinase-like ATPase, C-terminal domain"/>
    <property type="match status" value="1"/>
</dbReference>
<dbReference type="RefSeq" id="WP_345039097.1">
    <property type="nucleotide sequence ID" value="NZ_BAAAYL010000001.1"/>
</dbReference>
<dbReference type="Proteomes" id="UP001499990">
    <property type="component" value="Unassembled WGS sequence"/>
</dbReference>
<reference evidence="2" key="1">
    <citation type="journal article" date="2019" name="Int. J. Syst. Evol. Microbiol.">
        <title>The Global Catalogue of Microorganisms (GCM) 10K type strain sequencing project: providing services to taxonomists for standard genome sequencing and annotation.</title>
        <authorList>
            <consortium name="The Broad Institute Genomics Platform"/>
            <consortium name="The Broad Institute Genome Sequencing Center for Infectious Disease"/>
            <person name="Wu L."/>
            <person name="Ma J."/>
        </authorList>
    </citation>
    <scope>NUCLEOTIDE SEQUENCE [LARGE SCALE GENOMIC DNA]</scope>
    <source>
        <strain evidence="2">JCM 9651</strain>
    </source>
</reference>
<dbReference type="SUPFAM" id="SSF55874">
    <property type="entry name" value="ATPase domain of HSP90 chaperone/DNA topoisomerase II/histidine kinase"/>
    <property type="match status" value="1"/>
</dbReference>
<proteinExistence type="predicted"/>
<dbReference type="Pfam" id="PF13589">
    <property type="entry name" value="HATPase_c_3"/>
    <property type="match status" value="1"/>
</dbReference>
<keyword evidence="2" id="KW-1185">Reference proteome</keyword>
<dbReference type="InterPro" id="IPR036890">
    <property type="entry name" value="HATPase_C_sf"/>
</dbReference>
<comment type="caution">
    <text evidence="1">The sequence shown here is derived from an EMBL/GenBank/DDBJ whole genome shotgun (WGS) entry which is preliminary data.</text>
</comment>
<evidence type="ECO:0000313" key="1">
    <source>
        <dbReference type="EMBL" id="GAA3374340.1"/>
    </source>
</evidence>
<evidence type="ECO:0000313" key="2">
    <source>
        <dbReference type="Proteomes" id="UP001499990"/>
    </source>
</evidence>
<dbReference type="EMBL" id="BAAAYL010000001">
    <property type="protein sequence ID" value="GAA3374340.1"/>
    <property type="molecule type" value="Genomic_DNA"/>
</dbReference>
<organism evidence="1 2">
    <name type="scientific">Streptomyces sannanensis</name>
    <dbReference type="NCBI Taxonomy" id="285536"/>
    <lineage>
        <taxon>Bacteria</taxon>
        <taxon>Bacillati</taxon>
        <taxon>Actinomycetota</taxon>
        <taxon>Actinomycetes</taxon>
        <taxon>Kitasatosporales</taxon>
        <taxon>Streptomycetaceae</taxon>
        <taxon>Streptomyces</taxon>
    </lineage>
</organism>
<gene>
    <name evidence="1" type="ORF">GCM10020367_37860</name>
</gene>
<protein>
    <recommendedName>
        <fullName evidence="3">Histidine kinase</fullName>
    </recommendedName>
</protein>